<dbReference type="GO" id="GO:0006355">
    <property type="term" value="P:regulation of DNA-templated transcription"/>
    <property type="evidence" value="ECO:0007669"/>
    <property type="project" value="InterPro"/>
</dbReference>
<dbReference type="PANTHER" id="PTHR33334:SF10">
    <property type="entry name" value="PROTEIN LNK4"/>
    <property type="match status" value="1"/>
</dbReference>
<name>A0AAV1YI30_LUPLU</name>
<dbReference type="Proteomes" id="UP001497480">
    <property type="component" value="Unassembled WGS sequence"/>
</dbReference>
<feature type="coiled-coil region" evidence="1">
    <location>
        <begin position="163"/>
        <end position="193"/>
    </location>
</feature>
<evidence type="ECO:0000256" key="1">
    <source>
        <dbReference type="SAM" id="Coils"/>
    </source>
</evidence>
<accession>A0AAV1YI30</accession>
<dbReference type="AlphaFoldDB" id="A0AAV1YI30"/>
<keyword evidence="1" id="KW-0175">Coiled coil</keyword>
<protein>
    <recommendedName>
        <fullName evidence="4">Protein LNK3</fullName>
    </recommendedName>
</protein>
<dbReference type="InterPro" id="IPR039928">
    <property type="entry name" value="LNK"/>
</dbReference>
<dbReference type="GO" id="GO:0007623">
    <property type="term" value="P:circadian rhythm"/>
    <property type="evidence" value="ECO:0007669"/>
    <property type="project" value="InterPro"/>
</dbReference>
<keyword evidence="3" id="KW-1185">Reference proteome</keyword>
<comment type="caution">
    <text evidence="2">The sequence shown here is derived from an EMBL/GenBank/DDBJ whole genome shotgun (WGS) entry which is preliminary data.</text>
</comment>
<gene>
    <name evidence="2" type="ORF">LLUT_LOCUS34698</name>
</gene>
<evidence type="ECO:0000313" key="3">
    <source>
        <dbReference type="Proteomes" id="UP001497480"/>
    </source>
</evidence>
<proteinExistence type="predicted"/>
<reference evidence="2 3" key="1">
    <citation type="submission" date="2024-03" db="EMBL/GenBank/DDBJ databases">
        <authorList>
            <person name="Martinez-Hernandez J."/>
        </authorList>
    </citation>
    <scope>NUCLEOTIDE SEQUENCE [LARGE SCALE GENOMIC DNA]</scope>
</reference>
<sequence length="291" mass="33234">MDCYYGCDVNDFRVPKDQDLLDWHPLPESWSNWGISAPEGFDSPKQYFTSDRNASDLEFDFMEESFGNEVELEHSLNDKDQSTSSSFQQTLSSDQRNYELQGLSCLEQTGDIFLDSVIDDLSCVEEQHNSFYFCPENPCSSTPRGLQKDIEASKFVPNNLNSKDCLDIECDRYEAMHEQYSNEESILQNLEMAIAQFTGKTRICFRDALYRLARDTKHVVENLDGGLNMQTTVLGEVTNETMRSEDNETMESDTNSVDRAVANLVFNKMETNIQDLPLTTSIKSNQEINVT</sequence>
<dbReference type="EMBL" id="CAXHTB010000025">
    <property type="protein sequence ID" value="CAL0333638.1"/>
    <property type="molecule type" value="Genomic_DNA"/>
</dbReference>
<evidence type="ECO:0008006" key="4">
    <source>
        <dbReference type="Google" id="ProtNLM"/>
    </source>
</evidence>
<evidence type="ECO:0000313" key="2">
    <source>
        <dbReference type="EMBL" id="CAL0333638.1"/>
    </source>
</evidence>
<organism evidence="2 3">
    <name type="scientific">Lupinus luteus</name>
    <name type="common">European yellow lupine</name>
    <dbReference type="NCBI Taxonomy" id="3873"/>
    <lineage>
        <taxon>Eukaryota</taxon>
        <taxon>Viridiplantae</taxon>
        <taxon>Streptophyta</taxon>
        <taxon>Embryophyta</taxon>
        <taxon>Tracheophyta</taxon>
        <taxon>Spermatophyta</taxon>
        <taxon>Magnoliopsida</taxon>
        <taxon>eudicotyledons</taxon>
        <taxon>Gunneridae</taxon>
        <taxon>Pentapetalae</taxon>
        <taxon>rosids</taxon>
        <taxon>fabids</taxon>
        <taxon>Fabales</taxon>
        <taxon>Fabaceae</taxon>
        <taxon>Papilionoideae</taxon>
        <taxon>50 kb inversion clade</taxon>
        <taxon>genistoids sensu lato</taxon>
        <taxon>core genistoids</taxon>
        <taxon>Genisteae</taxon>
        <taxon>Lupinus</taxon>
    </lineage>
</organism>
<dbReference type="PANTHER" id="PTHR33334">
    <property type="entry name" value="PROTEIN LNK1"/>
    <property type="match status" value="1"/>
</dbReference>